<comment type="caution">
    <text evidence="1">The sequence shown here is derived from an EMBL/GenBank/DDBJ whole genome shotgun (WGS) entry which is preliminary data.</text>
</comment>
<dbReference type="EMBL" id="RCHU02000002">
    <property type="protein sequence ID" value="KAL3604165.1"/>
    <property type="molecule type" value="Genomic_DNA"/>
</dbReference>
<reference evidence="1 2" key="1">
    <citation type="journal article" date="2024" name="Plant Biotechnol. J.">
        <title>Genome and CRISPR/Cas9 system of a widespread forest tree (Populus alba) in the world.</title>
        <authorList>
            <person name="Liu Y.J."/>
            <person name="Jiang P.F."/>
            <person name="Han X.M."/>
            <person name="Li X.Y."/>
            <person name="Wang H.M."/>
            <person name="Wang Y.J."/>
            <person name="Wang X.X."/>
            <person name="Zeng Q.Y."/>
        </authorList>
    </citation>
    <scope>NUCLEOTIDE SEQUENCE [LARGE SCALE GENOMIC DNA]</scope>
    <source>
        <strain evidence="2">cv. PAL-ZL1</strain>
    </source>
</reference>
<sequence length="158" mass="17452">MLMRLLTFDAIYSSRMLVFVEINRIQHDGHKLVLLWKSAWLSSHFVASSTLLNGAGWRHVAYLKTTGTGMKPLPAASGDAGKPKKILLAGMAEDIFSQRRTTSFLREFELWLRKKSTKAMAAAEIDAAKGAIATAGESRKAIQSSGLHSKVQVMMEME</sequence>
<keyword evidence="2" id="KW-1185">Reference proteome</keyword>
<evidence type="ECO:0000313" key="1">
    <source>
        <dbReference type="EMBL" id="KAL3604165.1"/>
    </source>
</evidence>
<organism evidence="1 2">
    <name type="scientific">Populus alba</name>
    <name type="common">White poplar</name>
    <dbReference type="NCBI Taxonomy" id="43335"/>
    <lineage>
        <taxon>Eukaryota</taxon>
        <taxon>Viridiplantae</taxon>
        <taxon>Streptophyta</taxon>
        <taxon>Embryophyta</taxon>
        <taxon>Tracheophyta</taxon>
        <taxon>Spermatophyta</taxon>
        <taxon>Magnoliopsida</taxon>
        <taxon>eudicotyledons</taxon>
        <taxon>Gunneridae</taxon>
        <taxon>Pentapetalae</taxon>
        <taxon>rosids</taxon>
        <taxon>fabids</taxon>
        <taxon>Malpighiales</taxon>
        <taxon>Salicaceae</taxon>
        <taxon>Saliceae</taxon>
        <taxon>Populus</taxon>
    </lineage>
</organism>
<name>A0ACC4CS47_POPAL</name>
<proteinExistence type="predicted"/>
<protein>
    <submittedName>
        <fullName evidence="1">Uncharacterized protein</fullName>
    </submittedName>
</protein>
<dbReference type="Proteomes" id="UP000309997">
    <property type="component" value="Unassembled WGS sequence"/>
</dbReference>
<accession>A0ACC4CS47</accession>
<gene>
    <name evidence="1" type="ORF">D5086_005024</name>
</gene>
<evidence type="ECO:0000313" key="2">
    <source>
        <dbReference type="Proteomes" id="UP000309997"/>
    </source>
</evidence>